<gene>
    <name evidence="1" type="ORF">PCON_04362</name>
</gene>
<dbReference type="EMBL" id="HF936636">
    <property type="protein sequence ID" value="CCX34844.1"/>
    <property type="molecule type" value="Genomic_DNA"/>
</dbReference>
<protein>
    <submittedName>
        <fullName evidence="1">Uncharacterized protein</fullName>
    </submittedName>
</protein>
<keyword evidence="2" id="KW-1185">Reference proteome</keyword>
<accession>U4LT43</accession>
<name>U4LT43_PYROM</name>
<dbReference type="Proteomes" id="UP000018144">
    <property type="component" value="Unassembled WGS sequence"/>
</dbReference>
<proteinExistence type="predicted"/>
<evidence type="ECO:0000313" key="2">
    <source>
        <dbReference type="Proteomes" id="UP000018144"/>
    </source>
</evidence>
<evidence type="ECO:0000313" key="1">
    <source>
        <dbReference type="EMBL" id="CCX34844.1"/>
    </source>
</evidence>
<sequence length="15" mass="1882">MIKIVHFFQTFDRLS</sequence>
<organism evidence="1 2">
    <name type="scientific">Pyronema omphalodes (strain CBS 100304)</name>
    <name type="common">Pyronema confluens</name>
    <dbReference type="NCBI Taxonomy" id="1076935"/>
    <lineage>
        <taxon>Eukaryota</taxon>
        <taxon>Fungi</taxon>
        <taxon>Dikarya</taxon>
        <taxon>Ascomycota</taxon>
        <taxon>Pezizomycotina</taxon>
        <taxon>Pezizomycetes</taxon>
        <taxon>Pezizales</taxon>
        <taxon>Pyronemataceae</taxon>
        <taxon>Pyronema</taxon>
    </lineage>
</organism>
<reference evidence="1 2" key="1">
    <citation type="journal article" date="2013" name="PLoS Genet.">
        <title>The genome and development-dependent transcriptomes of Pyronema confluens: a window into fungal evolution.</title>
        <authorList>
            <person name="Traeger S."/>
            <person name="Altegoer F."/>
            <person name="Freitag M."/>
            <person name="Gabaldon T."/>
            <person name="Kempken F."/>
            <person name="Kumar A."/>
            <person name="Marcet-Houben M."/>
            <person name="Poggeler S."/>
            <person name="Stajich J.E."/>
            <person name="Nowrousian M."/>
        </authorList>
    </citation>
    <scope>NUCLEOTIDE SEQUENCE [LARGE SCALE GENOMIC DNA]</scope>
    <source>
        <strain evidence="2">CBS 100304</strain>
        <tissue evidence="1">Vegetative mycelium</tissue>
    </source>
</reference>